<dbReference type="AlphaFoldDB" id="A0A1I3CY48"/>
<evidence type="ECO:0000259" key="2">
    <source>
        <dbReference type="PROSITE" id="PS51857"/>
    </source>
</evidence>
<dbReference type="OrthoDB" id="1493235at2"/>
<feature type="compositionally biased region" description="Basic and acidic residues" evidence="1">
    <location>
        <begin position="20"/>
        <end position="33"/>
    </location>
</feature>
<dbReference type="SMART" id="SM00357">
    <property type="entry name" value="CSP"/>
    <property type="match status" value="1"/>
</dbReference>
<dbReference type="Gene3D" id="2.40.50.140">
    <property type="entry name" value="Nucleic acid-binding proteins"/>
    <property type="match status" value="1"/>
</dbReference>
<dbReference type="InterPro" id="IPR002059">
    <property type="entry name" value="CSP_DNA-bd"/>
</dbReference>
<dbReference type="GO" id="GO:0003677">
    <property type="term" value="F:DNA binding"/>
    <property type="evidence" value="ECO:0007669"/>
    <property type="project" value="UniProtKB-KW"/>
</dbReference>
<dbReference type="GO" id="GO:0005829">
    <property type="term" value="C:cytosol"/>
    <property type="evidence" value="ECO:0007669"/>
    <property type="project" value="UniProtKB-ARBA"/>
</dbReference>
<gene>
    <name evidence="3" type="ORF">SAMN05444682_101229</name>
</gene>
<proteinExistence type="predicted"/>
<keyword evidence="4" id="KW-1185">Reference proteome</keyword>
<dbReference type="CDD" id="cd04458">
    <property type="entry name" value="CSP_CDS"/>
    <property type="match status" value="1"/>
</dbReference>
<feature type="domain" description="CSD" evidence="2">
    <location>
        <begin position="90"/>
        <end position="151"/>
    </location>
</feature>
<dbReference type="Pfam" id="PF00313">
    <property type="entry name" value="CSD"/>
    <property type="match status" value="1"/>
</dbReference>
<keyword evidence="3" id="KW-0238">DNA-binding</keyword>
<dbReference type="InterPro" id="IPR011129">
    <property type="entry name" value="CSD"/>
</dbReference>
<protein>
    <submittedName>
        <fullName evidence="3">Cold-shock DNA-binding protein family</fullName>
    </submittedName>
</protein>
<dbReference type="InterPro" id="IPR012340">
    <property type="entry name" value="NA-bd_OB-fold"/>
</dbReference>
<evidence type="ECO:0000256" key="1">
    <source>
        <dbReference type="SAM" id="MobiDB-lite"/>
    </source>
</evidence>
<dbReference type="EMBL" id="FOQO01000001">
    <property type="protein sequence ID" value="SFH79179.1"/>
    <property type="molecule type" value="Genomic_DNA"/>
</dbReference>
<evidence type="ECO:0000313" key="3">
    <source>
        <dbReference type="EMBL" id="SFH79179.1"/>
    </source>
</evidence>
<accession>A0A1I3CY48</accession>
<feature type="region of interest" description="Disordered" evidence="1">
    <location>
        <begin position="1"/>
        <end position="44"/>
    </location>
</feature>
<organism evidence="3 4">
    <name type="scientific">Parapedobacter indicus</name>
    <dbReference type="NCBI Taxonomy" id="1477437"/>
    <lineage>
        <taxon>Bacteria</taxon>
        <taxon>Pseudomonadati</taxon>
        <taxon>Bacteroidota</taxon>
        <taxon>Sphingobacteriia</taxon>
        <taxon>Sphingobacteriales</taxon>
        <taxon>Sphingobacteriaceae</taxon>
        <taxon>Parapedobacter</taxon>
    </lineage>
</organism>
<reference evidence="3 4" key="1">
    <citation type="submission" date="2016-10" db="EMBL/GenBank/DDBJ databases">
        <authorList>
            <person name="de Groot N.N."/>
        </authorList>
    </citation>
    <scope>NUCLEOTIDE SEQUENCE [LARGE SCALE GENOMIC DNA]</scope>
    <source>
        <strain evidence="3 4">RK1</strain>
    </source>
</reference>
<dbReference type="InterPro" id="IPR050181">
    <property type="entry name" value="Cold_shock_domain"/>
</dbReference>
<dbReference type="SUPFAM" id="SSF50249">
    <property type="entry name" value="Nucleic acid-binding proteins"/>
    <property type="match status" value="1"/>
</dbReference>
<dbReference type="RefSeq" id="WP_090622898.1">
    <property type="nucleotide sequence ID" value="NZ_FOQO01000001.1"/>
</dbReference>
<name>A0A1I3CY48_9SPHI</name>
<dbReference type="PROSITE" id="PS51857">
    <property type="entry name" value="CSD_2"/>
    <property type="match status" value="1"/>
</dbReference>
<sequence>MGRSQETFNKKENAKKKLQKQKEKVQRREERRNAAASSKGKSLDEMLAYVDENGNITATPPDPNRLKPVSADEILISTPKLEDTEEGDGTRKGRVAYFNDSKGYGFISDAQSGERIFVHINDLTEPIAEEDRVEFIVSKGPKGLQATSVKKIS</sequence>
<dbReference type="STRING" id="1477437.SAMN05444682_101229"/>
<evidence type="ECO:0000313" key="4">
    <source>
        <dbReference type="Proteomes" id="UP000198670"/>
    </source>
</evidence>
<dbReference type="Proteomes" id="UP000198670">
    <property type="component" value="Unassembled WGS sequence"/>
</dbReference>
<dbReference type="PRINTS" id="PR00050">
    <property type="entry name" value="COLDSHOCK"/>
</dbReference>
<dbReference type="PANTHER" id="PTHR11544">
    <property type="entry name" value="COLD SHOCK DOMAIN CONTAINING PROTEINS"/>
    <property type="match status" value="1"/>
</dbReference>